<dbReference type="EMBL" id="LTBB01000002">
    <property type="protein sequence ID" value="KYH29733.1"/>
    <property type="molecule type" value="Genomic_DNA"/>
</dbReference>
<feature type="domain" description="SbsA Ig-like" evidence="4">
    <location>
        <begin position="174"/>
        <end position="257"/>
    </location>
</feature>
<evidence type="ECO:0000313" key="5">
    <source>
        <dbReference type="EMBL" id="KYH29733.1"/>
    </source>
</evidence>
<organism evidence="5 6">
    <name type="scientific">Clostridium colicanis DSM 13634</name>
    <dbReference type="NCBI Taxonomy" id="1121305"/>
    <lineage>
        <taxon>Bacteria</taxon>
        <taxon>Bacillati</taxon>
        <taxon>Bacillota</taxon>
        <taxon>Clostridia</taxon>
        <taxon>Eubacteriales</taxon>
        <taxon>Clostridiaceae</taxon>
        <taxon>Clostridium</taxon>
    </lineage>
</organism>
<dbReference type="InterPro" id="IPR014755">
    <property type="entry name" value="Cu-Rt/internalin_Ig-like"/>
</dbReference>
<evidence type="ECO:0000256" key="2">
    <source>
        <dbReference type="SAM" id="SignalP"/>
    </source>
</evidence>
<sequence length="260" mass="28805">MKKHKTLGFIIALLMCFNVFTFMNVEATEANHTVVMLNSVYEESKGKYVTINVYVSNPSNMASGIMELEYDPAFIKAKDVGKGELLSSAKLVENLKDAKNGKIKIAWATEEGISENGVLFTIKFRTLQAVQAAPIKISYLSMYDDSYNEISSRKVDGRIGAFKGGTKNPITVNNVKKDFKINFSLPVDKNTINNQSITVIDSKGKAIAVDFSFENGNKTVVVSPKLEYIKGKYTLTVTEQILSQGGKQLKFPAKVDFEIK</sequence>
<dbReference type="Pfam" id="PF13205">
    <property type="entry name" value="Big_5"/>
    <property type="match status" value="1"/>
</dbReference>
<keyword evidence="6" id="KW-1185">Reference proteome</keyword>
<dbReference type="RefSeq" id="WP_156473362.1">
    <property type="nucleotide sequence ID" value="NZ_LTBB01000002.1"/>
</dbReference>
<protein>
    <submittedName>
        <fullName evidence="5">Cohesin domain protein</fullName>
    </submittedName>
</protein>
<feature type="chain" id="PRO_5007577754" evidence="2">
    <location>
        <begin position="28"/>
        <end position="260"/>
    </location>
</feature>
<dbReference type="InterPro" id="IPR008965">
    <property type="entry name" value="CBM2/CBM3_carb-bd_dom_sf"/>
</dbReference>
<dbReference type="AlphaFoldDB" id="A0A151AQ64"/>
<dbReference type="SUPFAM" id="SSF49384">
    <property type="entry name" value="Carbohydrate-binding domain"/>
    <property type="match status" value="1"/>
</dbReference>
<dbReference type="STRING" id="1121305.CLCOL_03710"/>
<feature type="domain" description="Cohesin" evidence="3">
    <location>
        <begin position="39"/>
        <end position="159"/>
    </location>
</feature>
<gene>
    <name evidence="5" type="ORF">CLCOL_03710</name>
</gene>
<dbReference type="PATRIC" id="fig|1121305.3.peg.372"/>
<evidence type="ECO:0000256" key="1">
    <source>
        <dbReference type="ARBA" id="ARBA00022729"/>
    </source>
</evidence>
<dbReference type="Pfam" id="PF00963">
    <property type="entry name" value="Cohesin"/>
    <property type="match status" value="1"/>
</dbReference>
<feature type="signal peptide" evidence="2">
    <location>
        <begin position="1"/>
        <end position="27"/>
    </location>
</feature>
<dbReference type="Gene3D" id="2.60.40.680">
    <property type="match status" value="1"/>
</dbReference>
<comment type="caution">
    <text evidence="5">The sequence shown here is derived from an EMBL/GenBank/DDBJ whole genome shotgun (WGS) entry which is preliminary data.</text>
</comment>
<reference evidence="5 6" key="1">
    <citation type="submission" date="2016-02" db="EMBL/GenBank/DDBJ databases">
        <title>Genome sequence of Clostridium colicanis DSM 13634.</title>
        <authorList>
            <person name="Poehlein A."/>
            <person name="Daniel R."/>
        </authorList>
    </citation>
    <scope>NUCLEOTIDE SEQUENCE [LARGE SCALE GENOMIC DNA]</scope>
    <source>
        <strain evidence="5 6">DSM 13634</strain>
    </source>
</reference>
<evidence type="ECO:0000259" key="4">
    <source>
        <dbReference type="Pfam" id="PF13205"/>
    </source>
</evidence>
<evidence type="ECO:0000313" key="6">
    <source>
        <dbReference type="Proteomes" id="UP000075374"/>
    </source>
</evidence>
<dbReference type="Gene3D" id="2.60.40.1220">
    <property type="match status" value="1"/>
</dbReference>
<dbReference type="CDD" id="cd08547">
    <property type="entry name" value="Type_II_cohesin"/>
    <property type="match status" value="1"/>
</dbReference>
<dbReference type="GO" id="GO:0000272">
    <property type="term" value="P:polysaccharide catabolic process"/>
    <property type="evidence" value="ECO:0007669"/>
    <property type="project" value="InterPro"/>
</dbReference>
<proteinExistence type="predicted"/>
<name>A0A151AQ64_9CLOT</name>
<dbReference type="Proteomes" id="UP000075374">
    <property type="component" value="Unassembled WGS sequence"/>
</dbReference>
<dbReference type="GO" id="GO:0030246">
    <property type="term" value="F:carbohydrate binding"/>
    <property type="evidence" value="ECO:0007669"/>
    <property type="project" value="InterPro"/>
</dbReference>
<accession>A0A151AQ64</accession>
<dbReference type="InterPro" id="IPR002102">
    <property type="entry name" value="Cohesin_dom"/>
</dbReference>
<keyword evidence="1 2" id="KW-0732">Signal</keyword>
<dbReference type="InterPro" id="IPR032812">
    <property type="entry name" value="SbsA_Ig"/>
</dbReference>
<evidence type="ECO:0000259" key="3">
    <source>
        <dbReference type="Pfam" id="PF00963"/>
    </source>
</evidence>